<dbReference type="InterPro" id="IPR011793">
    <property type="entry name" value="YbdK"/>
</dbReference>
<dbReference type="NCBIfam" id="NF010041">
    <property type="entry name" value="PRK13517.1-1"/>
    <property type="match status" value="1"/>
</dbReference>
<dbReference type="InterPro" id="IPR014746">
    <property type="entry name" value="Gln_synth/guanido_kin_cat_dom"/>
</dbReference>
<dbReference type="EC" id="6.3.2.2" evidence="5"/>
<dbReference type="GO" id="GO:0016874">
    <property type="term" value="F:ligase activity"/>
    <property type="evidence" value="ECO:0007669"/>
    <property type="project" value="UniProtKB-KW"/>
</dbReference>
<dbReference type="HAMAP" id="MF_01609">
    <property type="entry name" value="Glu_cys_ligase_2"/>
    <property type="match status" value="1"/>
</dbReference>
<dbReference type="Proteomes" id="UP001500751">
    <property type="component" value="Unassembled WGS sequence"/>
</dbReference>
<evidence type="ECO:0000313" key="6">
    <source>
        <dbReference type="EMBL" id="GAA2050187.1"/>
    </source>
</evidence>
<evidence type="ECO:0000256" key="4">
    <source>
        <dbReference type="ARBA" id="ARBA00048819"/>
    </source>
</evidence>
<dbReference type="Gene3D" id="3.30.590.20">
    <property type="match status" value="1"/>
</dbReference>
<keyword evidence="3 5" id="KW-0067">ATP-binding</keyword>
<dbReference type="RefSeq" id="WP_344669575.1">
    <property type="nucleotide sequence ID" value="NZ_BAAAQN010000048.1"/>
</dbReference>
<protein>
    <recommendedName>
        <fullName evidence="5">Putative glutamate--cysteine ligase 2</fullName>
        <ecNumber evidence="5">6.3.2.2</ecNumber>
    </recommendedName>
    <alternativeName>
        <fullName evidence="5">Gamma-glutamylcysteine synthetase 2</fullName>
        <shortName evidence="5">GCS 2</shortName>
        <shortName evidence="5">Gamma-GCS 2</shortName>
    </alternativeName>
</protein>
<dbReference type="PANTHER" id="PTHR36510:SF1">
    <property type="entry name" value="GLUTAMATE--CYSTEINE LIGASE 2-RELATED"/>
    <property type="match status" value="1"/>
</dbReference>
<reference evidence="7" key="1">
    <citation type="journal article" date="2019" name="Int. J. Syst. Evol. Microbiol.">
        <title>The Global Catalogue of Microorganisms (GCM) 10K type strain sequencing project: providing services to taxonomists for standard genome sequencing and annotation.</title>
        <authorList>
            <consortium name="The Broad Institute Genomics Platform"/>
            <consortium name="The Broad Institute Genome Sequencing Center for Infectious Disease"/>
            <person name="Wu L."/>
            <person name="Ma J."/>
        </authorList>
    </citation>
    <scope>NUCLEOTIDE SEQUENCE [LARGE SCALE GENOMIC DNA]</scope>
    <source>
        <strain evidence="7">JCM 16014</strain>
    </source>
</reference>
<keyword evidence="2 5" id="KW-0547">Nucleotide-binding</keyword>
<dbReference type="InterPro" id="IPR006336">
    <property type="entry name" value="GCS2"/>
</dbReference>
<evidence type="ECO:0000256" key="2">
    <source>
        <dbReference type="ARBA" id="ARBA00022741"/>
    </source>
</evidence>
<name>A0ABN2V464_9ACTN</name>
<proteinExistence type="inferred from homology"/>
<evidence type="ECO:0000256" key="1">
    <source>
        <dbReference type="ARBA" id="ARBA00022598"/>
    </source>
</evidence>
<comment type="similarity">
    <text evidence="5">Belongs to the glutamate--cysteine ligase type 2 family. YbdK subfamily.</text>
</comment>
<dbReference type="PANTHER" id="PTHR36510">
    <property type="entry name" value="GLUTAMATE--CYSTEINE LIGASE 2-RELATED"/>
    <property type="match status" value="1"/>
</dbReference>
<evidence type="ECO:0000256" key="3">
    <source>
        <dbReference type="ARBA" id="ARBA00022840"/>
    </source>
</evidence>
<dbReference type="InterPro" id="IPR050141">
    <property type="entry name" value="GCL_type2/YbdK_subfam"/>
</dbReference>
<sequence length="369" mass="39180">MSVGSGPRFGIEEEFLVVDRRSRAVVPRAGVVIGRAKEVLGERIGGEITKLQIEARTDPCRTVAEAVGQLEQARGVLAEAADRDGLAVVATGTPVLGDFVPPAMTTGPRQDRGNETFRGLHDELAICALHVHVEIPDREQAVLAGNHLRPWLPTLIALGANSPFWAERDTGYASWRTMIWTRWPVAGPPPFFSSAEHYDRTVEMLHEVGSVVDVGTIFWDLRPSAHVPTLEVRVSDVPMTARDSVMTAALIRALTVDALAKVAAGDPGPQVGAEVLRLAYWRAARDGLTGSGIDPVTGRLVPAAALVESLVAVARPALEDGGEADAVASWLKELIHGGDGAARQRAAAADRGSLGDVVDVLIEQTAGAH</sequence>
<organism evidence="6 7">
    <name type="scientific">Catenulispora yoronensis</name>
    <dbReference type="NCBI Taxonomy" id="450799"/>
    <lineage>
        <taxon>Bacteria</taxon>
        <taxon>Bacillati</taxon>
        <taxon>Actinomycetota</taxon>
        <taxon>Actinomycetes</taxon>
        <taxon>Catenulisporales</taxon>
        <taxon>Catenulisporaceae</taxon>
        <taxon>Catenulispora</taxon>
    </lineage>
</organism>
<comment type="function">
    <text evidence="5">ATP-dependent carboxylate-amine ligase which exhibits weak glutamate--cysteine ligase activity.</text>
</comment>
<gene>
    <name evidence="6" type="ORF">GCM10009839_65630</name>
</gene>
<dbReference type="Pfam" id="PF04107">
    <property type="entry name" value="GCS2"/>
    <property type="match status" value="1"/>
</dbReference>
<dbReference type="EMBL" id="BAAAQN010000048">
    <property type="protein sequence ID" value="GAA2050187.1"/>
    <property type="molecule type" value="Genomic_DNA"/>
</dbReference>
<accession>A0ABN2V464</accession>
<comment type="caution">
    <text evidence="6">The sequence shown here is derived from an EMBL/GenBank/DDBJ whole genome shotgun (WGS) entry which is preliminary data.</text>
</comment>
<comment type="catalytic activity">
    <reaction evidence="4 5">
        <text>L-cysteine + L-glutamate + ATP = gamma-L-glutamyl-L-cysteine + ADP + phosphate + H(+)</text>
        <dbReference type="Rhea" id="RHEA:13285"/>
        <dbReference type="ChEBI" id="CHEBI:15378"/>
        <dbReference type="ChEBI" id="CHEBI:29985"/>
        <dbReference type="ChEBI" id="CHEBI:30616"/>
        <dbReference type="ChEBI" id="CHEBI:35235"/>
        <dbReference type="ChEBI" id="CHEBI:43474"/>
        <dbReference type="ChEBI" id="CHEBI:58173"/>
        <dbReference type="ChEBI" id="CHEBI:456216"/>
        <dbReference type="EC" id="6.3.2.2"/>
    </reaction>
</comment>
<dbReference type="NCBIfam" id="TIGR02050">
    <property type="entry name" value="gshA_cyan_rel"/>
    <property type="match status" value="1"/>
</dbReference>
<keyword evidence="7" id="KW-1185">Reference proteome</keyword>
<keyword evidence="1 5" id="KW-0436">Ligase</keyword>
<dbReference type="SUPFAM" id="SSF55931">
    <property type="entry name" value="Glutamine synthetase/guanido kinase"/>
    <property type="match status" value="1"/>
</dbReference>
<evidence type="ECO:0000256" key="5">
    <source>
        <dbReference type="HAMAP-Rule" id="MF_01609"/>
    </source>
</evidence>
<evidence type="ECO:0000313" key="7">
    <source>
        <dbReference type="Proteomes" id="UP001500751"/>
    </source>
</evidence>